<evidence type="ECO:0000259" key="10">
    <source>
        <dbReference type="Pfam" id="PF03175"/>
    </source>
</evidence>
<comment type="similarity">
    <text evidence="1">Belongs to the DNA polymerase type-B family.</text>
</comment>
<dbReference type="Proteomes" id="UP000298663">
    <property type="component" value="Chromosome X"/>
</dbReference>
<feature type="domain" description="DNA-directed DNA polymerase family B mitochondria/virus" evidence="10">
    <location>
        <begin position="200"/>
        <end position="301"/>
    </location>
</feature>
<evidence type="ECO:0000256" key="6">
    <source>
        <dbReference type="ARBA" id="ARBA00022932"/>
    </source>
</evidence>
<dbReference type="SUPFAM" id="SSF53098">
    <property type="entry name" value="Ribonuclease H-like"/>
    <property type="match status" value="1"/>
</dbReference>
<dbReference type="InterPro" id="IPR012337">
    <property type="entry name" value="RNaseH-like_sf"/>
</dbReference>
<name>A0A4U8UKI5_STECR</name>
<dbReference type="InterPro" id="IPR004868">
    <property type="entry name" value="DNA-dir_DNA_pol_B_mt/vir"/>
</dbReference>
<dbReference type="GO" id="GO:0000166">
    <property type="term" value="F:nucleotide binding"/>
    <property type="evidence" value="ECO:0007669"/>
    <property type="project" value="InterPro"/>
</dbReference>
<protein>
    <recommendedName>
        <fullName evidence="2">DNA-directed DNA polymerase</fullName>
        <ecNumber evidence="2">2.7.7.7</ecNumber>
    </recommendedName>
</protein>
<dbReference type="InterPro" id="IPR036397">
    <property type="entry name" value="RNaseH_sf"/>
</dbReference>
<dbReference type="EC" id="2.7.7.7" evidence="2"/>
<gene>
    <name evidence="11" type="ORF">L596_000823</name>
</gene>
<comment type="caution">
    <text evidence="11">The sequence shown here is derived from an EMBL/GenBank/DDBJ whole genome shotgun (WGS) entry which is preliminary data.</text>
</comment>
<keyword evidence="6" id="KW-0239">DNA-directed DNA polymerase</keyword>
<reference evidence="11 12" key="1">
    <citation type="journal article" date="2015" name="Genome Biol.">
        <title>Comparative genomics of Steinernema reveals deeply conserved gene regulatory networks.</title>
        <authorList>
            <person name="Dillman A.R."/>
            <person name="Macchietto M."/>
            <person name="Porter C.F."/>
            <person name="Rogers A."/>
            <person name="Williams B."/>
            <person name="Antoshechkin I."/>
            <person name="Lee M.M."/>
            <person name="Goodwin Z."/>
            <person name="Lu X."/>
            <person name="Lewis E.E."/>
            <person name="Goodrich-Blair H."/>
            <person name="Stock S.P."/>
            <person name="Adams B.J."/>
            <person name="Sternberg P.W."/>
            <person name="Mortazavi A."/>
        </authorList>
    </citation>
    <scope>NUCLEOTIDE SEQUENCE [LARGE SCALE GENOMIC DNA]</scope>
    <source>
        <strain evidence="11 12">ALL</strain>
    </source>
</reference>
<dbReference type="EMBL" id="AZBU02000001">
    <property type="protein sequence ID" value="TMS33039.1"/>
    <property type="molecule type" value="Genomic_DNA"/>
</dbReference>
<keyword evidence="12" id="KW-1185">Reference proteome</keyword>
<proteinExistence type="inferred from homology"/>
<organism evidence="11 12">
    <name type="scientific">Steinernema carpocapsae</name>
    <name type="common">Entomopathogenic nematode</name>
    <dbReference type="NCBI Taxonomy" id="34508"/>
    <lineage>
        <taxon>Eukaryota</taxon>
        <taxon>Metazoa</taxon>
        <taxon>Ecdysozoa</taxon>
        <taxon>Nematoda</taxon>
        <taxon>Chromadorea</taxon>
        <taxon>Rhabditida</taxon>
        <taxon>Tylenchina</taxon>
        <taxon>Panagrolaimomorpha</taxon>
        <taxon>Strongyloidoidea</taxon>
        <taxon>Steinernematidae</taxon>
        <taxon>Steinernema</taxon>
    </lineage>
</organism>
<dbReference type="OrthoDB" id="5871067at2759"/>
<dbReference type="EMBL" id="CM016762">
    <property type="protein sequence ID" value="TMS33039.1"/>
    <property type="molecule type" value="Genomic_DNA"/>
</dbReference>
<dbReference type="Pfam" id="PF03175">
    <property type="entry name" value="DNA_pol_B_2"/>
    <property type="match status" value="1"/>
</dbReference>
<dbReference type="STRING" id="34508.A0A4U8UKI5"/>
<dbReference type="GO" id="GO:0006260">
    <property type="term" value="P:DNA replication"/>
    <property type="evidence" value="ECO:0007669"/>
    <property type="project" value="UniProtKB-KW"/>
</dbReference>
<evidence type="ECO:0000256" key="5">
    <source>
        <dbReference type="ARBA" id="ARBA00022705"/>
    </source>
</evidence>
<dbReference type="GO" id="GO:0003887">
    <property type="term" value="F:DNA-directed DNA polymerase activity"/>
    <property type="evidence" value="ECO:0007669"/>
    <property type="project" value="UniProtKB-KW"/>
</dbReference>
<evidence type="ECO:0000256" key="4">
    <source>
        <dbReference type="ARBA" id="ARBA00022695"/>
    </source>
</evidence>
<evidence type="ECO:0000256" key="2">
    <source>
        <dbReference type="ARBA" id="ARBA00012417"/>
    </source>
</evidence>
<reference evidence="11 12" key="2">
    <citation type="journal article" date="2019" name="G3 (Bethesda)">
        <title>Hybrid Assembly of the Genome of the Entomopathogenic Nematode Steinernema carpocapsae Identifies the X-Chromosome.</title>
        <authorList>
            <person name="Serra L."/>
            <person name="Macchietto M."/>
            <person name="Macias-Munoz A."/>
            <person name="McGill C.J."/>
            <person name="Rodriguez I.M."/>
            <person name="Rodriguez B."/>
            <person name="Murad R."/>
            <person name="Mortazavi A."/>
        </authorList>
    </citation>
    <scope>NUCLEOTIDE SEQUENCE [LARGE SCALE GENOMIC DNA]</scope>
    <source>
        <strain evidence="11 12">ALL</strain>
    </source>
</reference>
<sequence>MKTVDSDKHKCFWKAYSLQQRQNYIANQAPLKAIFYDFETVQSETDKSGKIKMLNEHSVNMAIAQKVCKTNCGQGERIFSYKFVQPGNTVIAEFAQWLFEDLTNVGYVGLAHFIILWYNLKHIFSNWQEMRSSLSIRTQSNFPRHPKLLTREVGTSRLPSAKRFRTNGRTRSNTLSTLNDDEDGVEPAQQITRRDNTAVKTRARLILKDSFSYIPFKLEKFAKTFTLAEDKKGFFLYKGNCEFFYGKKLEKHLPLQFYEPDRMGTKKLEEFLKWYDEHHQQQYDFDRELEDYCRSDVNLLRKGHLPPCDICKNHSVLQALGL</sequence>
<keyword evidence="7" id="KW-0238">DNA-binding</keyword>
<evidence type="ECO:0000313" key="11">
    <source>
        <dbReference type="EMBL" id="TMS33039.1"/>
    </source>
</evidence>
<evidence type="ECO:0000256" key="1">
    <source>
        <dbReference type="ARBA" id="ARBA00005755"/>
    </source>
</evidence>
<keyword evidence="5" id="KW-0235">DNA replication</keyword>
<dbReference type="Gene3D" id="3.30.420.10">
    <property type="entry name" value="Ribonuclease H-like superfamily/Ribonuclease H"/>
    <property type="match status" value="1"/>
</dbReference>
<keyword evidence="3" id="KW-0808">Transferase</keyword>
<evidence type="ECO:0000256" key="7">
    <source>
        <dbReference type="ARBA" id="ARBA00023125"/>
    </source>
</evidence>
<dbReference type="AlphaFoldDB" id="A0A4U8UKI5"/>
<evidence type="ECO:0000256" key="3">
    <source>
        <dbReference type="ARBA" id="ARBA00022679"/>
    </source>
</evidence>
<dbReference type="GO" id="GO:0003677">
    <property type="term" value="F:DNA binding"/>
    <property type="evidence" value="ECO:0007669"/>
    <property type="project" value="UniProtKB-KW"/>
</dbReference>
<comment type="catalytic activity">
    <reaction evidence="8">
        <text>DNA(n) + a 2'-deoxyribonucleoside 5'-triphosphate = DNA(n+1) + diphosphate</text>
        <dbReference type="Rhea" id="RHEA:22508"/>
        <dbReference type="Rhea" id="RHEA-COMP:17339"/>
        <dbReference type="Rhea" id="RHEA-COMP:17340"/>
        <dbReference type="ChEBI" id="CHEBI:33019"/>
        <dbReference type="ChEBI" id="CHEBI:61560"/>
        <dbReference type="ChEBI" id="CHEBI:173112"/>
        <dbReference type="EC" id="2.7.7.7"/>
    </reaction>
</comment>
<keyword evidence="4" id="KW-0548">Nucleotidyltransferase</keyword>
<evidence type="ECO:0000256" key="9">
    <source>
        <dbReference type="SAM" id="MobiDB-lite"/>
    </source>
</evidence>
<feature type="region of interest" description="Disordered" evidence="9">
    <location>
        <begin position="171"/>
        <end position="190"/>
    </location>
</feature>
<evidence type="ECO:0000313" key="12">
    <source>
        <dbReference type="Proteomes" id="UP000298663"/>
    </source>
</evidence>
<evidence type="ECO:0000256" key="8">
    <source>
        <dbReference type="ARBA" id="ARBA00049244"/>
    </source>
</evidence>
<accession>A0A4U8UKI5</accession>